<evidence type="ECO:0000313" key="6">
    <source>
        <dbReference type="Proteomes" id="UP000214365"/>
    </source>
</evidence>
<gene>
    <name evidence="5" type="ORF">UA08_00679</name>
</gene>
<dbReference type="GO" id="GO:0016853">
    <property type="term" value="F:isomerase activity"/>
    <property type="evidence" value="ECO:0007669"/>
    <property type="project" value="UniProtKB-KW"/>
</dbReference>
<evidence type="ECO:0000256" key="1">
    <source>
        <dbReference type="ARBA" id="ARBA00007673"/>
    </source>
</evidence>
<dbReference type="GO" id="GO:0016829">
    <property type="term" value="F:lyase activity"/>
    <property type="evidence" value="ECO:0007669"/>
    <property type="project" value="InterPro"/>
</dbReference>
<dbReference type="RefSeq" id="XP_020124068.1">
    <property type="nucleotide sequence ID" value="XM_020260511.1"/>
</dbReference>
<proteinExistence type="inferred from homology"/>
<dbReference type="Pfam" id="PF04303">
    <property type="entry name" value="PrpF"/>
    <property type="match status" value="1"/>
</dbReference>
<dbReference type="Gene3D" id="1.10.4100.10">
    <property type="entry name" value="2-methylcitrate dehydratase PrpD"/>
    <property type="match status" value="1"/>
</dbReference>
<organism evidence="5 6">
    <name type="scientific">Talaromyces atroroseus</name>
    <dbReference type="NCBI Taxonomy" id="1441469"/>
    <lineage>
        <taxon>Eukaryota</taxon>
        <taxon>Fungi</taxon>
        <taxon>Dikarya</taxon>
        <taxon>Ascomycota</taxon>
        <taxon>Pezizomycotina</taxon>
        <taxon>Eurotiomycetes</taxon>
        <taxon>Eurotiomycetidae</taxon>
        <taxon>Eurotiales</taxon>
        <taxon>Trichocomaceae</taxon>
        <taxon>Talaromyces</taxon>
        <taxon>Talaromyces sect. Trachyspermi</taxon>
    </lineage>
</organism>
<evidence type="ECO:0000313" key="5">
    <source>
        <dbReference type="EMBL" id="OKL63947.1"/>
    </source>
</evidence>
<dbReference type="InterPro" id="IPR036148">
    <property type="entry name" value="MmgE/PrpD_sf"/>
</dbReference>
<evidence type="ECO:0000256" key="2">
    <source>
        <dbReference type="ARBA" id="ARBA00023235"/>
    </source>
</evidence>
<sequence length="847" mass="91032">MEKRNSYGIPTAFYRGGTSKALFFHEDVLPAPGPARDRLLKRVMGSPDPLQLDGMGGSKAVTSKIAIVKKSSRENIDVDYTFAQVGIADDTIFYGGNCGNISAAVGPFAIEEGLVEFRPGVSLDPQTRSQEVRIYNTGTEKTIVAHVTIDESGLFVSDGTQEIAGVPGQGSPILMDYRSSTGATLSKGILPSGKPTDTVKVGGRDIEVSICDVANPCVFVNASDFDITGHESAAELTANSTWKANCRELRGKVAQLLGLIDDWEKWDAISPFAPLPIFVTPPQDPSIGHISARLFLDKMCHESMAGTGAICAAACSRVPGTVVNKVIGDAAALDILNIIHPIGVMSVYVQTEATRDSDGLPTFRTLSFVRTARRIMDGKVYVPKSFAPPEPVRETPKTATPEATKLLAEFVNRTGYDDIDDSTKKYLKNLVLDYIGVTAVATREAESTAPVCEAISRLDKNGGNYTVIGMGQKWSGQYAALLNGFLGHSLDFDDTYADGFLHAGVTTIAAGLTAAEHADIKSEVFLAALAVGYEVTCRIGRVLGEAAYSRGFHNTATAGIFGAVATLAKIKGLSSSVIETAFGLAGSKAAGSMQYLENGSWNKRLHPGFAIHDAWLCVELAEAGVVGATKILEGKFGFFNAYSPAKVDYAKLLDGLGTEWAFLSTIWKPFPACRMTHGLIIMIDDIRSRAAGKEVRSITVNLPTYQVQIVGAPAPNKVHPQNIVDAQFSAYYQVALAWLHGGFTGWSGYKRLHDADIHALTDRITVVPDQKLGHYGQRVTVEFSDGLVETKEITRDDEAGGFSHDNIVAKYLGLAASIYGEDQAQQIKELVYNIEQHDVRGLMALLK</sequence>
<dbReference type="Proteomes" id="UP000214365">
    <property type="component" value="Unassembled WGS sequence"/>
</dbReference>
<accession>A0A225BD30</accession>
<reference evidence="5 6" key="1">
    <citation type="submission" date="2015-06" db="EMBL/GenBank/DDBJ databases">
        <title>Talaromyces atroroseus IBT 11181 draft genome.</title>
        <authorList>
            <person name="Rasmussen K.B."/>
            <person name="Rasmussen S."/>
            <person name="Petersen B."/>
            <person name="Sicheritz-Ponten T."/>
            <person name="Mortensen U.H."/>
            <person name="Thrane U."/>
        </authorList>
    </citation>
    <scope>NUCLEOTIDE SEQUENCE [LARGE SCALE GENOMIC DNA]</scope>
    <source>
        <strain evidence="5 6">IBT 11181</strain>
    </source>
</reference>
<feature type="domain" description="MmgE/PrpD C-terminal" evidence="4">
    <location>
        <begin position="670"/>
        <end position="835"/>
    </location>
</feature>
<comment type="similarity">
    <text evidence="1">Belongs to the PrpF family.</text>
</comment>
<evidence type="ECO:0000259" key="4">
    <source>
        <dbReference type="Pfam" id="PF19305"/>
    </source>
</evidence>
<dbReference type="Gene3D" id="3.10.310.10">
    <property type="entry name" value="Diaminopimelate Epimerase, Chain A, domain 1"/>
    <property type="match status" value="2"/>
</dbReference>
<feature type="domain" description="MmgE/PrpD N-terminal" evidence="3">
    <location>
        <begin position="407"/>
        <end position="645"/>
    </location>
</feature>
<dbReference type="SUPFAM" id="SSF54506">
    <property type="entry name" value="Diaminopimelate epimerase-like"/>
    <property type="match status" value="2"/>
</dbReference>
<keyword evidence="6" id="KW-1185">Reference proteome</keyword>
<dbReference type="GeneID" id="31000434"/>
<dbReference type="InterPro" id="IPR045337">
    <property type="entry name" value="MmgE_PrpD_C"/>
</dbReference>
<evidence type="ECO:0000259" key="3">
    <source>
        <dbReference type="Pfam" id="PF03972"/>
    </source>
</evidence>
<dbReference type="EMBL" id="LFMY01000001">
    <property type="protein sequence ID" value="OKL63947.1"/>
    <property type="molecule type" value="Genomic_DNA"/>
</dbReference>
<dbReference type="InterPro" id="IPR007400">
    <property type="entry name" value="PrpF-like"/>
</dbReference>
<name>A0A225BD30_TALAT</name>
<dbReference type="AlphaFoldDB" id="A0A225BD30"/>
<comment type="caution">
    <text evidence="5">The sequence shown here is derived from an EMBL/GenBank/DDBJ whole genome shotgun (WGS) entry which is preliminary data.</text>
</comment>
<keyword evidence="2" id="KW-0413">Isomerase</keyword>
<dbReference type="PANTHER" id="PTHR43709:SF2">
    <property type="entry name" value="DUF453 DOMAIN PROTEIN (AFU_ORTHOLOGUE AFUA_6G00360)"/>
    <property type="match status" value="1"/>
</dbReference>
<dbReference type="InterPro" id="IPR045336">
    <property type="entry name" value="MmgE_PrpD_N"/>
</dbReference>
<dbReference type="SUPFAM" id="SSF103378">
    <property type="entry name" value="2-methylcitrate dehydratase PrpD"/>
    <property type="match status" value="1"/>
</dbReference>
<dbReference type="InterPro" id="IPR042183">
    <property type="entry name" value="MmgE/PrpD_sf_1"/>
</dbReference>
<dbReference type="OrthoDB" id="10267976at2759"/>
<dbReference type="Pfam" id="PF03972">
    <property type="entry name" value="MmgE_PrpD_N"/>
    <property type="match status" value="1"/>
</dbReference>
<dbReference type="STRING" id="1441469.A0A225BD30"/>
<dbReference type="PANTHER" id="PTHR43709">
    <property type="entry name" value="ACONITATE ISOMERASE-RELATED"/>
    <property type="match status" value="1"/>
</dbReference>
<protein>
    <submittedName>
        <fullName evidence="5">Uncharacterized protein</fullName>
    </submittedName>
</protein>
<dbReference type="Pfam" id="PF19305">
    <property type="entry name" value="MmgE_PrpD_C"/>
    <property type="match status" value="1"/>
</dbReference>